<dbReference type="KEGG" id="pbk:Back11_52030"/>
<keyword evidence="2" id="KW-1133">Transmembrane helix</keyword>
<sequence>MRILSIRIAMLAFAIFLTLAPSGVWAYSYGSADTEDMAETFKLVVSSLEQSPPDWDGALAAHKARRSEISSHFGEPVAVTLDNNFKSRKAPETIANYKAMLLMNLDRRFENTLESISDYAKAKLLLAKAKATFDTLSPYVEAQLPSTEMERLKKDFNTALDAIGNPGLFGVGKKEADEKVLKATVNQIYSKIKPFFPFAASSGTDQGSEPSGDKGTNQAEPNTIEGTKQHAPMTHENKTNSVVTLSVIGGIVIVGGAAVWWARRKGFF</sequence>
<dbReference type="Proteomes" id="UP000275368">
    <property type="component" value="Chromosome"/>
</dbReference>
<dbReference type="EMBL" id="AP019308">
    <property type="protein sequence ID" value="BBH23858.1"/>
    <property type="molecule type" value="Genomic_DNA"/>
</dbReference>
<feature type="transmembrane region" description="Helical" evidence="2">
    <location>
        <begin position="242"/>
        <end position="262"/>
    </location>
</feature>
<organism evidence="4 5">
    <name type="scientific">Paenibacillus baekrokdamisoli</name>
    <dbReference type="NCBI Taxonomy" id="1712516"/>
    <lineage>
        <taxon>Bacteria</taxon>
        <taxon>Bacillati</taxon>
        <taxon>Bacillota</taxon>
        <taxon>Bacilli</taxon>
        <taxon>Bacillales</taxon>
        <taxon>Paenibacillaceae</taxon>
        <taxon>Paenibacillus</taxon>
    </lineage>
</organism>
<evidence type="ECO:0000256" key="1">
    <source>
        <dbReference type="SAM" id="MobiDB-lite"/>
    </source>
</evidence>
<accession>A0A3G9JIE2</accession>
<protein>
    <submittedName>
        <fullName evidence="4">Uncharacterized protein</fullName>
    </submittedName>
</protein>
<proteinExistence type="predicted"/>
<gene>
    <name evidence="4" type="ORF">Back11_52030</name>
</gene>
<dbReference type="RefSeq" id="WP_125663657.1">
    <property type="nucleotide sequence ID" value="NZ_AP019308.1"/>
</dbReference>
<keyword evidence="3" id="KW-0732">Signal</keyword>
<keyword evidence="2" id="KW-0472">Membrane</keyword>
<evidence type="ECO:0000313" key="5">
    <source>
        <dbReference type="Proteomes" id="UP000275368"/>
    </source>
</evidence>
<name>A0A3G9JIE2_9BACL</name>
<evidence type="ECO:0000256" key="3">
    <source>
        <dbReference type="SAM" id="SignalP"/>
    </source>
</evidence>
<dbReference type="OrthoDB" id="2111742at2"/>
<evidence type="ECO:0000313" key="4">
    <source>
        <dbReference type="EMBL" id="BBH23858.1"/>
    </source>
</evidence>
<feature type="signal peptide" evidence="3">
    <location>
        <begin position="1"/>
        <end position="26"/>
    </location>
</feature>
<feature type="region of interest" description="Disordered" evidence="1">
    <location>
        <begin position="202"/>
        <end position="236"/>
    </location>
</feature>
<keyword evidence="2" id="KW-0812">Transmembrane</keyword>
<evidence type="ECO:0000256" key="2">
    <source>
        <dbReference type="SAM" id="Phobius"/>
    </source>
</evidence>
<keyword evidence="5" id="KW-1185">Reference proteome</keyword>
<feature type="chain" id="PRO_5043680362" evidence="3">
    <location>
        <begin position="27"/>
        <end position="268"/>
    </location>
</feature>
<dbReference type="AlphaFoldDB" id="A0A3G9JIE2"/>
<reference evidence="4 5" key="1">
    <citation type="submission" date="2018-11" db="EMBL/GenBank/DDBJ databases">
        <title>Complete genome sequence of Paenibacillus baekrokdamisoli strain KCTC 33723.</title>
        <authorList>
            <person name="Kang S.W."/>
            <person name="Lee K.C."/>
            <person name="Kim K.K."/>
            <person name="Kim J.S."/>
            <person name="Kim D.S."/>
            <person name="Ko S.H."/>
            <person name="Yang S.H."/>
            <person name="Lee J.S."/>
        </authorList>
    </citation>
    <scope>NUCLEOTIDE SEQUENCE [LARGE SCALE GENOMIC DNA]</scope>
    <source>
        <strain evidence="4 5">KCTC 33723</strain>
    </source>
</reference>
<feature type="compositionally biased region" description="Polar residues" evidence="1">
    <location>
        <begin position="202"/>
        <end position="226"/>
    </location>
</feature>